<dbReference type="EMBL" id="JAIWYP010000012">
    <property type="protein sequence ID" value="KAH3727922.1"/>
    <property type="molecule type" value="Genomic_DNA"/>
</dbReference>
<comment type="caution">
    <text evidence="2">The sequence shown here is derived from an EMBL/GenBank/DDBJ whole genome shotgun (WGS) entry which is preliminary data.</text>
</comment>
<dbReference type="InterPro" id="IPR023415">
    <property type="entry name" value="LDLR_class-A_CS"/>
</dbReference>
<dbReference type="Gene3D" id="2.40.128.620">
    <property type="match status" value="1"/>
</dbReference>
<dbReference type="GO" id="GO:0043410">
    <property type="term" value="P:positive regulation of MAPK cascade"/>
    <property type="evidence" value="ECO:0007669"/>
    <property type="project" value="TreeGrafter"/>
</dbReference>
<dbReference type="AlphaFoldDB" id="A0A9D4CMY3"/>
<reference evidence="2" key="1">
    <citation type="journal article" date="2019" name="bioRxiv">
        <title>The Genome of the Zebra Mussel, Dreissena polymorpha: A Resource for Invasive Species Research.</title>
        <authorList>
            <person name="McCartney M.A."/>
            <person name="Auch B."/>
            <person name="Kono T."/>
            <person name="Mallez S."/>
            <person name="Zhang Y."/>
            <person name="Obille A."/>
            <person name="Becker A."/>
            <person name="Abrahante J.E."/>
            <person name="Garbe J."/>
            <person name="Badalamenti J.P."/>
            <person name="Herman A."/>
            <person name="Mangelson H."/>
            <person name="Liachko I."/>
            <person name="Sullivan S."/>
            <person name="Sone E.D."/>
            <person name="Koren S."/>
            <person name="Silverstein K.A.T."/>
            <person name="Beckman K.B."/>
            <person name="Gohl D.M."/>
        </authorList>
    </citation>
    <scope>NUCLEOTIDE SEQUENCE</scope>
    <source>
        <strain evidence="2">Duluth1</strain>
        <tissue evidence="2">Whole animal</tissue>
    </source>
</reference>
<evidence type="ECO:0000256" key="1">
    <source>
        <dbReference type="ARBA" id="ARBA00023157"/>
    </source>
</evidence>
<dbReference type="Proteomes" id="UP000828390">
    <property type="component" value="Unassembled WGS sequence"/>
</dbReference>
<sequence length="106" mass="12221">MGYEVPKFVCGPSDDNTELLACPTPDSLGRIHCIDFYSLCDHKIHCPNGEDEDSTMCLFHTATHQYMDKMMTMISRMNRETQETLQTVLAKVQPREPSYLNYNIQK</sequence>
<reference evidence="2" key="2">
    <citation type="submission" date="2020-11" db="EMBL/GenBank/DDBJ databases">
        <authorList>
            <person name="McCartney M.A."/>
            <person name="Auch B."/>
            <person name="Kono T."/>
            <person name="Mallez S."/>
            <person name="Becker A."/>
            <person name="Gohl D.M."/>
            <person name="Silverstein K.A.T."/>
            <person name="Koren S."/>
            <person name="Bechman K.B."/>
            <person name="Herman A."/>
            <person name="Abrahante J.E."/>
            <person name="Garbe J."/>
        </authorList>
    </citation>
    <scope>NUCLEOTIDE SEQUENCE</scope>
    <source>
        <strain evidence="2">Duluth1</strain>
        <tissue evidence="2">Whole animal</tissue>
    </source>
</reference>
<keyword evidence="3" id="KW-1185">Reference proteome</keyword>
<keyword evidence="1" id="KW-1015">Disulfide bond</keyword>
<dbReference type="PANTHER" id="PTHR21105:SF0">
    <property type="entry name" value="GH16255P"/>
    <property type="match status" value="1"/>
</dbReference>
<dbReference type="PROSITE" id="PS01209">
    <property type="entry name" value="LDLRA_1"/>
    <property type="match status" value="1"/>
</dbReference>
<name>A0A9D4CMY3_DREPO</name>
<evidence type="ECO:0000313" key="3">
    <source>
        <dbReference type="Proteomes" id="UP000828390"/>
    </source>
</evidence>
<proteinExistence type="predicted"/>
<dbReference type="GO" id="GO:0030297">
    <property type="term" value="F:transmembrane receptor protein tyrosine kinase activator activity"/>
    <property type="evidence" value="ECO:0007669"/>
    <property type="project" value="TreeGrafter"/>
</dbReference>
<dbReference type="SUPFAM" id="SSF57424">
    <property type="entry name" value="LDL receptor-like module"/>
    <property type="match status" value="1"/>
</dbReference>
<accession>A0A9D4CMY3</accession>
<dbReference type="GO" id="GO:0043195">
    <property type="term" value="C:terminal bouton"/>
    <property type="evidence" value="ECO:0007669"/>
    <property type="project" value="TreeGrafter"/>
</dbReference>
<evidence type="ECO:0000313" key="2">
    <source>
        <dbReference type="EMBL" id="KAH3727922.1"/>
    </source>
</evidence>
<gene>
    <name evidence="2" type="ORF">DPMN_053868</name>
</gene>
<protein>
    <submittedName>
        <fullName evidence="2">Uncharacterized protein</fullName>
    </submittedName>
</protein>
<organism evidence="2 3">
    <name type="scientific">Dreissena polymorpha</name>
    <name type="common">Zebra mussel</name>
    <name type="synonym">Mytilus polymorpha</name>
    <dbReference type="NCBI Taxonomy" id="45954"/>
    <lineage>
        <taxon>Eukaryota</taxon>
        <taxon>Metazoa</taxon>
        <taxon>Spiralia</taxon>
        <taxon>Lophotrochozoa</taxon>
        <taxon>Mollusca</taxon>
        <taxon>Bivalvia</taxon>
        <taxon>Autobranchia</taxon>
        <taxon>Heteroconchia</taxon>
        <taxon>Euheterodonta</taxon>
        <taxon>Imparidentia</taxon>
        <taxon>Neoheterodontei</taxon>
        <taxon>Myida</taxon>
        <taxon>Dreissenoidea</taxon>
        <taxon>Dreissenidae</taxon>
        <taxon>Dreissena</taxon>
    </lineage>
</organism>
<dbReference type="InterPro" id="IPR036055">
    <property type="entry name" value="LDL_receptor-like_sf"/>
</dbReference>
<dbReference type="PANTHER" id="PTHR21105">
    <property type="entry name" value="GH16255P"/>
    <property type="match status" value="1"/>
</dbReference>